<dbReference type="EMBL" id="BARX01000019">
    <property type="protein sequence ID" value="GAD02747.1"/>
    <property type="molecule type" value="Genomic_DNA"/>
</dbReference>
<dbReference type="EC" id="2.4.1.-" evidence="2"/>
<name>R9PMZ1_AGAAL</name>
<dbReference type="AlphaFoldDB" id="R9PMZ1"/>
<keyword evidence="3" id="KW-1185">Reference proteome</keyword>
<proteinExistence type="predicted"/>
<dbReference type="CDD" id="cd04196">
    <property type="entry name" value="GT_2_like_d"/>
    <property type="match status" value="1"/>
</dbReference>
<evidence type="ECO:0000259" key="1">
    <source>
        <dbReference type="Pfam" id="PF00535"/>
    </source>
</evidence>
<feature type="domain" description="Glycosyltransferase 2-like" evidence="1">
    <location>
        <begin position="1"/>
        <end position="157"/>
    </location>
</feature>
<keyword evidence="2" id="KW-0808">Transferase</keyword>
<dbReference type="InterPro" id="IPR029044">
    <property type="entry name" value="Nucleotide-diphossugar_trans"/>
</dbReference>
<dbReference type="Gene3D" id="3.90.550.10">
    <property type="entry name" value="Spore Coat Polysaccharide Biosynthesis Protein SpsA, Chain A"/>
    <property type="match status" value="1"/>
</dbReference>
<dbReference type="PANTHER" id="PTHR22916:SF3">
    <property type="entry name" value="UDP-GLCNAC:BETAGAL BETA-1,3-N-ACETYLGLUCOSAMINYLTRANSFERASE-LIKE PROTEIN 1"/>
    <property type="match status" value="1"/>
</dbReference>
<reference evidence="2" key="1">
    <citation type="journal article" date="2013" name="Genome Announc.">
        <title>Draft Genome Sequence of Agarivorans albus Strain MKT 106T, an Agarolytic Marine Bacterium.</title>
        <authorList>
            <person name="Yasuike M."/>
            <person name="Nakamura Y."/>
            <person name="Kai W."/>
            <person name="Fujiwara A."/>
            <person name="Fukui Y."/>
            <person name="Satomi M."/>
            <person name="Sano M."/>
        </authorList>
    </citation>
    <scope>NUCLEOTIDE SEQUENCE [LARGE SCALE GENOMIC DNA]</scope>
</reference>
<dbReference type="GO" id="GO:0016758">
    <property type="term" value="F:hexosyltransferase activity"/>
    <property type="evidence" value="ECO:0007669"/>
    <property type="project" value="UniProtKB-ARBA"/>
</dbReference>
<gene>
    <name evidence="2" type="ORF">AALB_2827</name>
</gene>
<evidence type="ECO:0000313" key="2">
    <source>
        <dbReference type="EMBL" id="GAD02747.1"/>
    </source>
</evidence>
<dbReference type="RefSeq" id="WP_016402514.1">
    <property type="nucleotide sequence ID" value="NZ_BARX01000019.1"/>
</dbReference>
<evidence type="ECO:0000313" key="3">
    <source>
        <dbReference type="Proteomes" id="UP000014461"/>
    </source>
</evidence>
<organism evidence="2 3">
    <name type="scientific">Agarivorans albus MKT 106</name>
    <dbReference type="NCBI Taxonomy" id="1331007"/>
    <lineage>
        <taxon>Bacteria</taxon>
        <taxon>Pseudomonadati</taxon>
        <taxon>Pseudomonadota</taxon>
        <taxon>Gammaproteobacteria</taxon>
        <taxon>Alteromonadales</taxon>
        <taxon>Alteromonadaceae</taxon>
        <taxon>Agarivorans</taxon>
    </lineage>
</organism>
<comment type="caution">
    <text evidence="2">The sequence shown here is derived from an EMBL/GenBank/DDBJ whole genome shotgun (WGS) entry which is preliminary data.</text>
</comment>
<dbReference type="Pfam" id="PF00535">
    <property type="entry name" value="Glycos_transf_2"/>
    <property type="match status" value="1"/>
</dbReference>
<protein>
    <submittedName>
        <fullName evidence="2">Alpha-L-Rha alpha-1,3-L-rhamnosyltransferase</fullName>
        <ecNumber evidence="2">2.4.1.-</ecNumber>
    </submittedName>
</protein>
<dbReference type="PANTHER" id="PTHR22916">
    <property type="entry name" value="GLYCOSYLTRANSFERASE"/>
    <property type="match status" value="1"/>
</dbReference>
<dbReference type="STRING" id="1331007.AALB_2827"/>
<sequence>MTSFNGEKYIEEQIVSILEQITFEDELLISDDGSTDETTNIIESFVRNDSRVKLLHGPKAGLQSNFDFVLSQASGEYIFLSDQDDVWLPDKVKLTLSKLEIYNLVVSDCYIVDDKLRIISDSFYESNGLRVGVFSNLYKNSFLGCCMAFDRKILDCVLPFPKNIPMHDWWIGLVSSVKFNVKFTDEKLIYYRRHSSNASPTSQKSTNSLIVKIRHRIFLGTQVLFRLLNY</sequence>
<accession>R9PMZ1</accession>
<dbReference type="SUPFAM" id="SSF53448">
    <property type="entry name" value="Nucleotide-diphospho-sugar transferases"/>
    <property type="match status" value="1"/>
</dbReference>
<dbReference type="InterPro" id="IPR001173">
    <property type="entry name" value="Glyco_trans_2-like"/>
</dbReference>
<keyword evidence="2" id="KW-0328">Glycosyltransferase</keyword>
<dbReference type="OrthoDB" id="9802649at2"/>
<dbReference type="Proteomes" id="UP000014461">
    <property type="component" value="Unassembled WGS sequence"/>
</dbReference>